<comment type="subcellular location">
    <subcellularLocation>
        <location evidence="2">Cell membrane</location>
        <topology evidence="2">Multi-pass membrane protein</topology>
    </subcellularLocation>
</comment>
<evidence type="ECO:0000256" key="9">
    <source>
        <dbReference type="ARBA" id="ARBA00022840"/>
    </source>
</evidence>
<dbReference type="SMART" id="SM00387">
    <property type="entry name" value="HATPase_c"/>
    <property type="match status" value="1"/>
</dbReference>
<dbReference type="SUPFAM" id="SSF55874">
    <property type="entry name" value="ATPase domain of HSP90 chaperone/DNA topoisomerase II/histidine kinase"/>
    <property type="match status" value="1"/>
</dbReference>
<sequence length="431" mass="46701">MPPKPGGDASGRQNLVQLIELRWIALLGQLLTIAVVAYGFGIRLPLQAMSLVLLALLLLNLATTYRVRALSRIGVGNVELLAGLLADVAALTALLYFSGGVTNPFIFLYPLQVTLGAVLLEGWAQWFIVATTTLCFGGLSLWYVPLALPNGGVEELFELHVIGLFVCFVLDATLLAVFISRINRNFRLRDQRLAAMRQRAAEEDNIVRMGLLASGAAHELGTPMATMAVILGDWQRMDVFRNDPELNQEVGDMQNEVQRCKQIVNGILRSAGEAPGEASAITTVRGFLDETVDEWRTSRSTNCLVYEPGFSSERTIVSDAVLKQVIHNLLDNAQEASPDWIGMTGRIEDDTLHIAVRDRGPGFTQKTLEQLGTPYNSSKGRPGGGLGLFLVFNVVRKLGGRLNAENRAEGGAAVTLALPLAAISTPDHGTD</sequence>
<protein>
    <recommendedName>
        <fullName evidence="3">histidine kinase</fullName>
        <ecNumber evidence="3">2.7.13.3</ecNumber>
    </recommendedName>
</protein>
<dbReference type="InterPro" id="IPR004358">
    <property type="entry name" value="Sig_transdc_His_kin-like_C"/>
</dbReference>
<dbReference type="PROSITE" id="PS50109">
    <property type="entry name" value="HIS_KIN"/>
    <property type="match status" value="1"/>
</dbReference>
<proteinExistence type="predicted"/>
<dbReference type="AlphaFoldDB" id="A0A5B8R995"/>
<dbReference type="PRINTS" id="PR00344">
    <property type="entry name" value="BCTRLSENSOR"/>
</dbReference>
<evidence type="ECO:0000256" key="5">
    <source>
        <dbReference type="ARBA" id="ARBA00022553"/>
    </source>
</evidence>
<organism evidence="12">
    <name type="scientific">uncultured organism</name>
    <dbReference type="NCBI Taxonomy" id="155900"/>
    <lineage>
        <taxon>unclassified sequences</taxon>
        <taxon>environmental samples</taxon>
    </lineage>
</organism>
<evidence type="ECO:0000256" key="8">
    <source>
        <dbReference type="ARBA" id="ARBA00022777"/>
    </source>
</evidence>
<evidence type="ECO:0000256" key="7">
    <source>
        <dbReference type="ARBA" id="ARBA00022741"/>
    </source>
</evidence>
<keyword evidence="9" id="KW-0067">ATP-binding</keyword>
<dbReference type="Gene3D" id="3.30.565.10">
    <property type="entry name" value="Histidine kinase-like ATPase, C-terminal domain"/>
    <property type="match status" value="1"/>
</dbReference>
<dbReference type="GO" id="GO:0005886">
    <property type="term" value="C:plasma membrane"/>
    <property type="evidence" value="ECO:0007669"/>
    <property type="project" value="UniProtKB-SubCell"/>
</dbReference>
<feature type="transmembrane region" description="Helical" evidence="10">
    <location>
        <begin position="21"/>
        <end position="40"/>
    </location>
</feature>
<keyword evidence="6 12" id="KW-0808">Transferase</keyword>
<feature type="transmembrane region" description="Helical" evidence="10">
    <location>
        <begin position="127"/>
        <end position="148"/>
    </location>
</feature>
<dbReference type="GO" id="GO:0005524">
    <property type="term" value="F:ATP binding"/>
    <property type="evidence" value="ECO:0007669"/>
    <property type="project" value="UniProtKB-KW"/>
</dbReference>
<dbReference type="Pfam" id="PF02518">
    <property type="entry name" value="HATPase_c"/>
    <property type="match status" value="1"/>
</dbReference>
<dbReference type="EC" id="2.7.13.3" evidence="3"/>
<evidence type="ECO:0000256" key="3">
    <source>
        <dbReference type="ARBA" id="ARBA00012438"/>
    </source>
</evidence>
<dbReference type="SUPFAM" id="SSF47384">
    <property type="entry name" value="Homodimeric domain of signal transducing histidine kinase"/>
    <property type="match status" value="1"/>
</dbReference>
<evidence type="ECO:0000313" key="12">
    <source>
        <dbReference type="EMBL" id="QEA03872.1"/>
    </source>
</evidence>
<evidence type="ECO:0000256" key="1">
    <source>
        <dbReference type="ARBA" id="ARBA00000085"/>
    </source>
</evidence>
<dbReference type="PANTHER" id="PTHR44936:SF10">
    <property type="entry name" value="SENSOR PROTEIN RSTB"/>
    <property type="match status" value="1"/>
</dbReference>
<dbReference type="CDD" id="cd00082">
    <property type="entry name" value="HisKA"/>
    <property type="match status" value="1"/>
</dbReference>
<gene>
    <name evidence="12" type="primary">regB</name>
    <name evidence="12" type="ORF">KBTEX_00172</name>
</gene>
<accession>A0A5B8R995</accession>
<feature type="domain" description="Histidine kinase" evidence="11">
    <location>
        <begin position="215"/>
        <end position="422"/>
    </location>
</feature>
<dbReference type="InterPro" id="IPR003661">
    <property type="entry name" value="HisK_dim/P_dom"/>
</dbReference>
<keyword evidence="10" id="KW-0472">Membrane</keyword>
<dbReference type="InterPro" id="IPR005467">
    <property type="entry name" value="His_kinase_dom"/>
</dbReference>
<keyword evidence="7" id="KW-0547">Nucleotide-binding</keyword>
<keyword evidence="10" id="KW-1133">Transmembrane helix</keyword>
<feature type="transmembrane region" description="Helical" evidence="10">
    <location>
        <begin position="46"/>
        <end position="65"/>
    </location>
</feature>
<keyword evidence="10" id="KW-0812">Transmembrane</keyword>
<name>A0A5B8R995_9ZZZZ</name>
<comment type="catalytic activity">
    <reaction evidence="1">
        <text>ATP + protein L-histidine = ADP + protein N-phospho-L-histidine.</text>
        <dbReference type="EC" id="2.7.13.3"/>
    </reaction>
</comment>
<keyword evidence="5" id="KW-0597">Phosphoprotein</keyword>
<dbReference type="InterPro" id="IPR036890">
    <property type="entry name" value="HATPase_C_sf"/>
</dbReference>
<evidence type="ECO:0000256" key="4">
    <source>
        <dbReference type="ARBA" id="ARBA00022475"/>
    </source>
</evidence>
<evidence type="ECO:0000256" key="6">
    <source>
        <dbReference type="ARBA" id="ARBA00022679"/>
    </source>
</evidence>
<dbReference type="GO" id="GO:0000155">
    <property type="term" value="F:phosphorelay sensor kinase activity"/>
    <property type="evidence" value="ECO:0007669"/>
    <property type="project" value="InterPro"/>
</dbReference>
<reference evidence="12" key="1">
    <citation type="submission" date="2019-06" db="EMBL/GenBank/DDBJ databases">
        <authorList>
            <person name="Murdoch R.W."/>
            <person name="Fathepure B."/>
        </authorList>
    </citation>
    <scope>NUCLEOTIDE SEQUENCE</scope>
</reference>
<evidence type="ECO:0000259" key="11">
    <source>
        <dbReference type="PROSITE" id="PS50109"/>
    </source>
</evidence>
<feature type="transmembrane region" description="Helical" evidence="10">
    <location>
        <begin position="160"/>
        <end position="179"/>
    </location>
</feature>
<evidence type="ECO:0000256" key="10">
    <source>
        <dbReference type="SAM" id="Phobius"/>
    </source>
</evidence>
<keyword evidence="4" id="KW-1003">Cell membrane</keyword>
<feature type="transmembrane region" description="Helical" evidence="10">
    <location>
        <begin position="77"/>
        <end position="97"/>
    </location>
</feature>
<keyword evidence="8 12" id="KW-0418">Kinase</keyword>
<dbReference type="PANTHER" id="PTHR44936">
    <property type="entry name" value="SENSOR PROTEIN CREC"/>
    <property type="match status" value="1"/>
</dbReference>
<dbReference type="InterPro" id="IPR003594">
    <property type="entry name" value="HATPase_dom"/>
</dbReference>
<evidence type="ECO:0000256" key="2">
    <source>
        <dbReference type="ARBA" id="ARBA00004651"/>
    </source>
</evidence>
<dbReference type="InterPro" id="IPR036097">
    <property type="entry name" value="HisK_dim/P_sf"/>
</dbReference>
<dbReference type="Gene3D" id="1.10.287.130">
    <property type="match status" value="1"/>
</dbReference>
<dbReference type="EMBL" id="MN079077">
    <property type="protein sequence ID" value="QEA03872.1"/>
    <property type="molecule type" value="Genomic_DNA"/>
</dbReference>
<dbReference type="InterPro" id="IPR050980">
    <property type="entry name" value="2C_sensor_his_kinase"/>
</dbReference>